<dbReference type="RefSeq" id="WP_257892554.1">
    <property type="nucleotide sequence ID" value="NZ_JAIMBW010000001.1"/>
</dbReference>
<organism evidence="2">
    <name type="scientific">Gymnodinialimonas phycosphaerae</name>
    <dbReference type="NCBI Taxonomy" id="2841589"/>
    <lineage>
        <taxon>Bacteria</taxon>
        <taxon>Pseudomonadati</taxon>
        <taxon>Pseudomonadota</taxon>
        <taxon>Alphaproteobacteria</taxon>
        <taxon>Rhodobacterales</taxon>
        <taxon>Paracoccaceae</taxon>
        <taxon>Gymnodinialimonas</taxon>
    </lineage>
</organism>
<dbReference type="Proteomes" id="UP000693972">
    <property type="component" value="Unassembled WGS sequence"/>
</dbReference>
<dbReference type="Pfam" id="PF02566">
    <property type="entry name" value="OsmC"/>
    <property type="match status" value="1"/>
</dbReference>
<dbReference type="PANTHER" id="PTHR35368">
    <property type="entry name" value="HYDROPEROXIDE REDUCTASE"/>
    <property type="match status" value="1"/>
</dbReference>
<protein>
    <submittedName>
        <fullName evidence="2">OsmC family protein</fullName>
    </submittedName>
</protein>
<dbReference type="Gene3D" id="3.30.300.20">
    <property type="match status" value="1"/>
</dbReference>
<dbReference type="InterPro" id="IPR036102">
    <property type="entry name" value="OsmC/Ohrsf"/>
</dbReference>
<dbReference type="InterPro" id="IPR052924">
    <property type="entry name" value="OsmC/Ohr_hydroprdx_reductase"/>
</dbReference>
<evidence type="ECO:0000313" key="2">
    <source>
        <dbReference type="EMBL" id="QXL89520.1"/>
    </source>
</evidence>
<reference evidence="2 3" key="1">
    <citation type="submission" date="2021-07" db="EMBL/GenBank/DDBJ databases">
        <title>Karlodiniumbacter phycospheric gen. nov., sp. nov., a phycosphere bacterium isolated from karlodinium veneficum.</title>
        <authorList>
            <person name="Peng Y."/>
            <person name="Jiang L."/>
            <person name="Lee J."/>
        </authorList>
    </citation>
    <scope>NUCLEOTIDE SEQUENCE</scope>
    <source>
        <strain evidence="2 3">N5</strain>
    </source>
</reference>
<sequence>MADTSKTFDVIFEGKGVATGKMRNDISVEWPMMKESFELATDEGPFHGGDGTAPPPLALFTAALTGCLMTQIRAFAKRLKIDIRGVEVGARLHWKGEQTGNDPYVTHPVAFSLDVDIDSDATPDQLHGLLDAAKKGCFLEQSLATGVIVGHRLKLGNEWIDA</sequence>
<dbReference type="AlphaFoldDB" id="A0A975TY19"/>
<name>A0A975TY19_9RHOB</name>
<evidence type="ECO:0000313" key="1">
    <source>
        <dbReference type="EMBL" id="MBY4892794.1"/>
    </source>
</evidence>
<proteinExistence type="predicted"/>
<dbReference type="PANTHER" id="PTHR35368:SF1">
    <property type="entry name" value="HYDROPEROXIDE REDUCTASE"/>
    <property type="match status" value="1"/>
</dbReference>
<dbReference type="NCBIfam" id="NF041052">
    <property type="entry name" value="OsmC_like_Se"/>
    <property type="match status" value="1"/>
</dbReference>
<dbReference type="InterPro" id="IPR015946">
    <property type="entry name" value="KH_dom-like_a/b"/>
</dbReference>
<accession>A0A975TY19</accession>
<gene>
    <name evidence="1" type="ORF">KUL25_08460</name>
    <name evidence="2" type="ORF">KUL25_08465</name>
</gene>
<dbReference type="InterPro" id="IPR003718">
    <property type="entry name" value="OsmC/Ohr_fam"/>
</dbReference>
<keyword evidence="3" id="KW-1185">Reference proteome</keyword>
<dbReference type="SUPFAM" id="SSF82784">
    <property type="entry name" value="OsmC-like"/>
    <property type="match status" value="1"/>
</dbReference>
<dbReference type="EMBL" id="JAIMBW010000001">
    <property type="protein sequence ID" value="MBY4892794.1"/>
    <property type="molecule type" value="Genomic_DNA"/>
</dbReference>
<evidence type="ECO:0000313" key="3">
    <source>
        <dbReference type="Proteomes" id="UP000693972"/>
    </source>
</evidence>
<dbReference type="EMBL" id="CP078073">
    <property type="protein sequence ID" value="QXL89520.1"/>
    <property type="molecule type" value="Genomic_DNA"/>
</dbReference>